<sequence>MIQRRAVPYSPLVSVLLPAYNHERFVERFLDSVLEDPYPSKELVIIDDGSMDGTRERIAAWIVRHGADLPVEFVCRANKGIAATLNELAARARGQYLRLGASDDYLLPGGIGAQVAYLQSRPRKWAVVGDSIVVDAQGRQLHDSGMQDLHGADKRMYASDEGIRRAVISRWAIGGPVALIRRKGLESVAGWSETLRIDDWDFFLRLAAHDALGFIDRPVCAYRLHGENFSRTRNRRVRVHNLMESRDVALRRACMFSGPFLLLMRAQAHVIGAKIHFLEHRYGAVAGHMLAYAMFSAMAWVRMRSAQRALPRRVEHA</sequence>
<dbReference type="Gene3D" id="3.90.550.10">
    <property type="entry name" value="Spore Coat Polysaccharide Biosynthesis Protein SpsA, Chain A"/>
    <property type="match status" value="1"/>
</dbReference>
<reference evidence="2 3" key="1">
    <citation type="submission" date="2019-02" db="EMBL/GenBank/DDBJ databases">
        <title>Dyella amyloliquefaciens sp. nov., isolated from forest soil.</title>
        <authorList>
            <person name="Gao Z.-H."/>
            <person name="Qiu L.-H."/>
        </authorList>
    </citation>
    <scope>NUCLEOTIDE SEQUENCE [LARGE SCALE GENOMIC DNA]</scope>
    <source>
        <strain evidence="2 3">KACC 12747</strain>
    </source>
</reference>
<comment type="caution">
    <text evidence="2">The sequence shown here is derived from an EMBL/GenBank/DDBJ whole genome shotgun (WGS) entry which is preliminary data.</text>
</comment>
<keyword evidence="2" id="KW-0808">Transferase</keyword>
<dbReference type="PANTHER" id="PTHR43685">
    <property type="entry name" value="GLYCOSYLTRANSFERASE"/>
    <property type="match status" value="1"/>
</dbReference>
<organism evidence="2 3">
    <name type="scientific">Dyella soli</name>
    <dbReference type="NCBI Taxonomy" id="522319"/>
    <lineage>
        <taxon>Bacteria</taxon>
        <taxon>Pseudomonadati</taxon>
        <taxon>Pseudomonadota</taxon>
        <taxon>Gammaproteobacteria</taxon>
        <taxon>Lysobacterales</taxon>
        <taxon>Rhodanobacteraceae</taxon>
        <taxon>Dyella</taxon>
    </lineage>
</organism>
<dbReference type="GO" id="GO:0016740">
    <property type="term" value="F:transferase activity"/>
    <property type="evidence" value="ECO:0007669"/>
    <property type="project" value="UniProtKB-KW"/>
</dbReference>
<gene>
    <name evidence="2" type="ORF">EZM97_06420</name>
</gene>
<dbReference type="AlphaFoldDB" id="A0A4R0Z1A4"/>
<dbReference type="Proteomes" id="UP000291822">
    <property type="component" value="Unassembled WGS sequence"/>
</dbReference>
<evidence type="ECO:0000313" key="3">
    <source>
        <dbReference type="Proteomes" id="UP000291822"/>
    </source>
</evidence>
<protein>
    <submittedName>
        <fullName evidence="2">Glycosyltransferase</fullName>
    </submittedName>
</protein>
<name>A0A4R0Z1A4_9GAMM</name>
<evidence type="ECO:0000313" key="2">
    <source>
        <dbReference type="EMBL" id="TCI12946.1"/>
    </source>
</evidence>
<dbReference type="InterPro" id="IPR029044">
    <property type="entry name" value="Nucleotide-diphossugar_trans"/>
</dbReference>
<dbReference type="PANTHER" id="PTHR43685:SF11">
    <property type="entry name" value="GLYCOSYLTRANSFERASE TAGX-RELATED"/>
    <property type="match status" value="1"/>
</dbReference>
<dbReference type="RefSeq" id="WP_131150273.1">
    <property type="nucleotide sequence ID" value="NZ_SJTG01000001.1"/>
</dbReference>
<feature type="domain" description="Glycosyltransferase 2-like" evidence="1">
    <location>
        <begin position="14"/>
        <end position="127"/>
    </location>
</feature>
<evidence type="ECO:0000259" key="1">
    <source>
        <dbReference type="Pfam" id="PF00535"/>
    </source>
</evidence>
<dbReference type="InterPro" id="IPR050834">
    <property type="entry name" value="Glycosyltransf_2"/>
</dbReference>
<accession>A0A4R0Z1A4</accession>
<dbReference type="InterPro" id="IPR001173">
    <property type="entry name" value="Glyco_trans_2-like"/>
</dbReference>
<dbReference type="EMBL" id="SJTG01000001">
    <property type="protein sequence ID" value="TCI12946.1"/>
    <property type="molecule type" value="Genomic_DNA"/>
</dbReference>
<keyword evidence="3" id="KW-1185">Reference proteome</keyword>
<dbReference type="Pfam" id="PF00535">
    <property type="entry name" value="Glycos_transf_2"/>
    <property type="match status" value="1"/>
</dbReference>
<proteinExistence type="predicted"/>
<dbReference type="SUPFAM" id="SSF53448">
    <property type="entry name" value="Nucleotide-diphospho-sugar transferases"/>
    <property type="match status" value="1"/>
</dbReference>